<protein>
    <submittedName>
        <fullName evidence="2">Uncharacterized protein</fullName>
    </submittedName>
</protein>
<keyword evidence="3" id="KW-1185">Reference proteome</keyword>
<dbReference type="EMBL" id="WIOL01000001">
    <property type="protein sequence ID" value="MQT16491.1"/>
    <property type="molecule type" value="Genomic_DNA"/>
</dbReference>
<evidence type="ECO:0000313" key="3">
    <source>
        <dbReference type="Proteomes" id="UP000481327"/>
    </source>
</evidence>
<keyword evidence="1" id="KW-0812">Transmembrane</keyword>
<name>A0A7C9GQJ3_9SPHN</name>
<reference evidence="2 3" key="1">
    <citation type="submission" date="2019-09" db="EMBL/GenBank/DDBJ databases">
        <title>Polymorphobacter sp. isolated from a lake in China.</title>
        <authorList>
            <person name="Liu Z."/>
        </authorList>
    </citation>
    <scope>NUCLEOTIDE SEQUENCE [LARGE SCALE GENOMIC DNA]</scope>
    <source>
        <strain evidence="2 3">D40P</strain>
    </source>
</reference>
<organism evidence="2 3">
    <name type="scientific">Sandarakinorhabdus fusca</name>
    <dbReference type="NCBI Taxonomy" id="1439888"/>
    <lineage>
        <taxon>Bacteria</taxon>
        <taxon>Pseudomonadati</taxon>
        <taxon>Pseudomonadota</taxon>
        <taxon>Alphaproteobacteria</taxon>
        <taxon>Sphingomonadales</taxon>
        <taxon>Sphingosinicellaceae</taxon>
        <taxon>Sandarakinorhabdus</taxon>
    </lineage>
</organism>
<dbReference type="Proteomes" id="UP000481327">
    <property type="component" value="Unassembled WGS sequence"/>
</dbReference>
<accession>A0A7C9GQJ3</accession>
<sequence>MLWSVITLLTIAGCCAYALRWGGLDERLAAIGGLLAVVASNIVTDGAYTHTEGGVLVVDVALFIGLLVLALRSDRFWPMYAAAFQLVGTMFHFASMVQTGDFAWAYYIALIFWTFPVFIALAAGTWFEGRYRRR</sequence>
<feature type="transmembrane region" description="Helical" evidence="1">
    <location>
        <begin position="55"/>
        <end position="71"/>
    </location>
</feature>
<proteinExistence type="predicted"/>
<dbReference type="AlphaFoldDB" id="A0A7C9GQJ3"/>
<keyword evidence="1" id="KW-1133">Transmembrane helix</keyword>
<keyword evidence="1" id="KW-0472">Membrane</keyword>
<evidence type="ECO:0000313" key="2">
    <source>
        <dbReference type="EMBL" id="MQT16491.1"/>
    </source>
</evidence>
<dbReference type="RefSeq" id="WP_152576884.1">
    <property type="nucleotide sequence ID" value="NZ_JAATJI010000001.1"/>
</dbReference>
<dbReference type="OrthoDB" id="7188556at2"/>
<evidence type="ECO:0000256" key="1">
    <source>
        <dbReference type="SAM" id="Phobius"/>
    </source>
</evidence>
<feature type="transmembrane region" description="Helical" evidence="1">
    <location>
        <begin position="104"/>
        <end position="127"/>
    </location>
</feature>
<gene>
    <name evidence="2" type="ORF">F3168_04365</name>
</gene>
<comment type="caution">
    <text evidence="2">The sequence shown here is derived from an EMBL/GenBank/DDBJ whole genome shotgun (WGS) entry which is preliminary data.</text>
</comment>
<feature type="transmembrane region" description="Helical" evidence="1">
    <location>
        <begin position="77"/>
        <end position="97"/>
    </location>
</feature>